<accession>A0A8S1LIU8</accession>
<protein>
    <submittedName>
        <fullName evidence="2">Uncharacterized protein</fullName>
    </submittedName>
</protein>
<dbReference type="EMBL" id="CAJJDM010000037">
    <property type="protein sequence ID" value="CAD8065982.1"/>
    <property type="molecule type" value="Genomic_DNA"/>
</dbReference>
<feature type="compositionally biased region" description="Basic and acidic residues" evidence="1">
    <location>
        <begin position="223"/>
        <end position="232"/>
    </location>
</feature>
<sequence length="238" mass="28435">MNNYMNQKKLQVEQKSPRLLIFPKQKQNQVNSRAAINYFTEMKKEHQQINQNKQVLPPEFYISLLSLEPKQSLLHNPNIELIRTLIDSYLIIIEQLQGQDGLMIYFKDKINSLLEQPQVRQCIQKSDDIQLQQMLEKSQQSYCKQSNVEEMEAYMNMNKPQVRNSLATFLTMHDRLEKEYDKAQQILQDYDDHVAQFDELMQKDLDNQKNALEDRLKKRNDIKKRYSGHEQRPNPNDF</sequence>
<comment type="caution">
    <text evidence="2">The sequence shown here is derived from an EMBL/GenBank/DDBJ whole genome shotgun (WGS) entry which is preliminary data.</text>
</comment>
<dbReference type="AlphaFoldDB" id="A0A8S1LIU8"/>
<feature type="region of interest" description="Disordered" evidence="1">
    <location>
        <begin position="216"/>
        <end position="238"/>
    </location>
</feature>
<evidence type="ECO:0000313" key="2">
    <source>
        <dbReference type="EMBL" id="CAD8065982.1"/>
    </source>
</evidence>
<keyword evidence="3" id="KW-1185">Reference proteome</keyword>
<evidence type="ECO:0000313" key="3">
    <source>
        <dbReference type="Proteomes" id="UP000688137"/>
    </source>
</evidence>
<dbReference type="Proteomes" id="UP000688137">
    <property type="component" value="Unassembled WGS sequence"/>
</dbReference>
<gene>
    <name evidence="2" type="ORF">PPRIM_AZ9-3.1.T0380208</name>
</gene>
<organism evidence="2 3">
    <name type="scientific">Paramecium primaurelia</name>
    <dbReference type="NCBI Taxonomy" id="5886"/>
    <lineage>
        <taxon>Eukaryota</taxon>
        <taxon>Sar</taxon>
        <taxon>Alveolata</taxon>
        <taxon>Ciliophora</taxon>
        <taxon>Intramacronucleata</taxon>
        <taxon>Oligohymenophorea</taxon>
        <taxon>Peniculida</taxon>
        <taxon>Parameciidae</taxon>
        <taxon>Paramecium</taxon>
    </lineage>
</organism>
<evidence type="ECO:0000256" key="1">
    <source>
        <dbReference type="SAM" id="MobiDB-lite"/>
    </source>
</evidence>
<reference evidence="2" key="1">
    <citation type="submission" date="2021-01" db="EMBL/GenBank/DDBJ databases">
        <authorList>
            <consortium name="Genoscope - CEA"/>
            <person name="William W."/>
        </authorList>
    </citation>
    <scope>NUCLEOTIDE SEQUENCE</scope>
</reference>
<proteinExistence type="predicted"/>
<name>A0A8S1LIU8_PARPR</name>